<dbReference type="Gene3D" id="3.10.129.10">
    <property type="entry name" value="Hotdog Thioesterase"/>
    <property type="match status" value="1"/>
</dbReference>
<keyword evidence="3" id="KW-1185">Reference proteome</keyword>
<dbReference type="InterPro" id="IPR029069">
    <property type="entry name" value="HotDog_dom_sf"/>
</dbReference>
<organism evidence="2 3">
    <name type="scientific">Apiospora rasikravindrae</name>
    <dbReference type="NCBI Taxonomy" id="990691"/>
    <lineage>
        <taxon>Eukaryota</taxon>
        <taxon>Fungi</taxon>
        <taxon>Dikarya</taxon>
        <taxon>Ascomycota</taxon>
        <taxon>Pezizomycotina</taxon>
        <taxon>Sordariomycetes</taxon>
        <taxon>Xylariomycetidae</taxon>
        <taxon>Amphisphaeriales</taxon>
        <taxon>Apiosporaceae</taxon>
        <taxon>Apiospora</taxon>
    </lineage>
</organism>
<evidence type="ECO:0000313" key="3">
    <source>
        <dbReference type="Proteomes" id="UP001444661"/>
    </source>
</evidence>
<dbReference type="SUPFAM" id="SSF54637">
    <property type="entry name" value="Thioesterase/thiol ester dehydrase-isomerase"/>
    <property type="match status" value="1"/>
</dbReference>
<proteinExistence type="predicted"/>
<dbReference type="Proteomes" id="UP001444661">
    <property type="component" value="Unassembled WGS sequence"/>
</dbReference>
<name>A0ABR1SDZ6_9PEZI</name>
<evidence type="ECO:0008006" key="4">
    <source>
        <dbReference type="Google" id="ProtNLM"/>
    </source>
</evidence>
<evidence type="ECO:0000313" key="2">
    <source>
        <dbReference type="EMBL" id="KAK8030071.1"/>
    </source>
</evidence>
<accession>A0ABR1SDZ6</accession>
<dbReference type="EMBL" id="JAQQWK010000010">
    <property type="protein sequence ID" value="KAK8030071.1"/>
    <property type="molecule type" value="Genomic_DNA"/>
</dbReference>
<sequence>MGTAKPQRILAWEPESKEALQYFCSIPWCHRLLLSDSALRPFKVDYMNRTVHGWDPVVSGLLARPDAAGIRCFLSTLTEAGNFAQLDHPKSAAKGYGKTPEETSPNHLRLTPASKPTPQQTNPFPQHVNFYAIGADLAGVPNTAHGGVIALLVDSICGQIGLVHSGPRGQFYSAYTNVRFLRPLIIPPSMQKTIAQKQRNHPRQNQEHDHNRRSSPLSSAATAVVGDSRSDNGEDDDSRVAGSDGGGVVNLIVRAQIDSQATKEGDNKIYVLAQVETENGVVCAIGESLIIEKIWKSNI</sequence>
<feature type="region of interest" description="Disordered" evidence="1">
    <location>
        <begin position="89"/>
        <end position="108"/>
    </location>
</feature>
<dbReference type="InterPro" id="IPR052061">
    <property type="entry name" value="PTE-AB_protein"/>
</dbReference>
<comment type="caution">
    <text evidence="2">The sequence shown here is derived from an EMBL/GenBank/DDBJ whole genome shotgun (WGS) entry which is preliminary data.</text>
</comment>
<protein>
    <recommendedName>
        <fullName evidence="4">Thioesterase domain-containing protein</fullName>
    </recommendedName>
</protein>
<dbReference type="PANTHER" id="PTHR47260">
    <property type="entry name" value="UPF0644 PROTEIN PB2B4.06"/>
    <property type="match status" value="1"/>
</dbReference>
<dbReference type="PANTHER" id="PTHR47260:SF3">
    <property type="entry name" value="THIOESTERASE FAMILY PROTEIN (AFU_ORTHOLOGUE AFUA_7G03960)"/>
    <property type="match status" value="1"/>
</dbReference>
<feature type="region of interest" description="Disordered" evidence="1">
    <location>
        <begin position="192"/>
        <end position="243"/>
    </location>
</feature>
<reference evidence="2 3" key="1">
    <citation type="submission" date="2023-01" db="EMBL/GenBank/DDBJ databases">
        <title>Analysis of 21 Apiospora genomes using comparative genomics revels a genus with tremendous synthesis potential of carbohydrate active enzymes and secondary metabolites.</title>
        <authorList>
            <person name="Sorensen T."/>
        </authorList>
    </citation>
    <scope>NUCLEOTIDE SEQUENCE [LARGE SCALE GENOMIC DNA]</scope>
    <source>
        <strain evidence="2 3">CBS 33761</strain>
    </source>
</reference>
<gene>
    <name evidence="2" type="ORF">PG993_011362</name>
</gene>
<evidence type="ECO:0000256" key="1">
    <source>
        <dbReference type="SAM" id="MobiDB-lite"/>
    </source>
</evidence>